<dbReference type="GO" id="GO:0019693">
    <property type="term" value="P:ribose phosphate metabolic process"/>
    <property type="evidence" value="ECO:0007669"/>
    <property type="project" value="TreeGrafter"/>
</dbReference>
<dbReference type="InterPro" id="IPR015797">
    <property type="entry name" value="NUDIX_hydrolase-like_dom_sf"/>
</dbReference>
<dbReference type="GO" id="GO:0006753">
    <property type="term" value="P:nucleoside phosphate metabolic process"/>
    <property type="evidence" value="ECO:0007669"/>
    <property type="project" value="TreeGrafter"/>
</dbReference>
<dbReference type="PROSITE" id="PS51462">
    <property type="entry name" value="NUDIX"/>
    <property type="match status" value="1"/>
</dbReference>
<name>A0A1H0AIX1_9ACTO</name>
<feature type="domain" description="Nudix hydrolase" evidence="3">
    <location>
        <begin position="51"/>
        <end position="199"/>
    </location>
</feature>
<dbReference type="Pfam" id="PF00293">
    <property type="entry name" value="NUDIX"/>
    <property type="match status" value="1"/>
</dbReference>
<sequence length="223" mass="24738">MNQPSRLRDVHDLTRRVVSHERAWSGPIFTVDDDAVVLADGLAPVRRQTVAHHDAVNIVALREGSDSSQADAAAEILMVRQYRHPVRAMLWEIPAGLLDVPGEQPLVAAQRELAEETDYMAARWDVLVDSYASPGFTTEGARTFLARELTLLPEEARTVREAEEAEFEPTWVRFDAAVDAVMRGLLHNPSTVIGILAAARVRDHGYTGLRPADADWLRSPESL</sequence>
<dbReference type="PANTHER" id="PTHR11839:SF18">
    <property type="entry name" value="NUDIX HYDROLASE DOMAIN-CONTAINING PROTEIN"/>
    <property type="match status" value="1"/>
</dbReference>
<dbReference type="GO" id="GO:0016787">
    <property type="term" value="F:hydrolase activity"/>
    <property type="evidence" value="ECO:0007669"/>
    <property type="project" value="UniProtKB-KW"/>
</dbReference>
<dbReference type="OrthoDB" id="9806150at2"/>
<evidence type="ECO:0000313" key="5">
    <source>
        <dbReference type="Proteomes" id="UP000199671"/>
    </source>
</evidence>
<dbReference type="PANTHER" id="PTHR11839">
    <property type="entry name" value="UDP/ADP-SUGAR PYROPHOSPHATASE"/>
    <property type="match status" value="1"/>
</dbReference>
<gene>
    <name evidence="4" type="ORF">SAMN04487766_12613</name>
</gene>
<evidence type="ECO:0000259" key="3">
    <source>
        <dbReference type="PROSITE" id="PS51462"/>
    </source>
</evidence>
<evidence type="ECO:0000313" key="4">
    <source>
        <dbReference type="EMBL" id="SDN33301.1"/>
    </source>
</evidence>
<dbReference type="RefSeq" id="WP_092613290.1">
    <property type="nucleotide sequence ID" value="NZ_FNHU01000026.1"/>
</dbReference>
<dbReference type="AlphaFoldDB" id="A0A1H0AIX1"/>
<dbReference type="Proteomes" id="UP000199671">
    <property type="component" value="Unassembled WGS sequence"/>
</dbReference>
<accession>A0A1H0AIX1</accession>
<organism evidence="4 5">
    <name type="scientific">Actinomyces ruminicola</name>
    <dbReference type="NCBI Taxonomy" id="332524"/>
    <lineage>
        <taxon>Bacteria</taxon>
        <taxon>Bacillati</taxon>
        <taxon>Actinomycetota</taxon>
        <taxon>Actinomycetes</taxon>
        <taxon>Actinomycetales</taxon>
        <taxon>Actinomycetaceae</taxon>
        <taxon>Actinomyces</taxon>
    </lineage>
</organism>
<dbReference type="EMBL" id="FNHU01000026">
    <property type="protein sequence ID" value="SDN33301.1"/>
    <property type="molecule type" value="Genomic_DNA"/>
</dbReference>
<dbReference type="Gene3D" id="3.90.79.10">
    <property type="entry name" value="Nucleoside Triphosphate Pyrophosphohydrolase"/>
    <property type="match status" value="1"/>
</dbReference>
<reference evidence="4 5" key="1">
    <citation type="submission" date="2016-10" db="EMBL/GenBank/DDBJ databases">
        <authorList>
            <person name="de Groot N.N."/>
        </authorList>
    </citation>
    <scope>NUCLEOTIDE SEQUENCE [LARGE SCALE GENOMIC DNA]</scope>
    <source>
        <strain evidence="4 5">KPR-7B</strain>
    </source>
</reference>
<dbReference type="GO" id="GO:0005829">
    <property type="term" value="C:cytosol"/>
    <property type="evidence" value="ECO:0007669"/>
    <property type="project" value="TreeGrafter"/>
</dbReference>
<keyword evidence="2" id="KW-0378">Hydrolase</keyword>
<dbReference type="SUPFAM" id="SSF55811">
    <property type="entry name" value="Nudix"/>
    <property type="match status" value="1"/>
</dbReference>
<evidence type="ECO:0000256" key="1">
    <source>
        <dbReference type="ARBA" id="ARBA00001946"/>
    </source>
</evidence>
<evidence type="ECO:0000256" key="2">
    <source>
        <dbReference type="ARBA" id="ARBA00022801"/>
    </source>
</evidence>
<protein>
    <submittedName>
        <fullName evidence="4">ADP-ribose pyrophosphatase</fullName>
    </submittedName>
</protein>
<comment type="cofactor">
    <cofactor evidence="1">
        <name>Mg(2+)</name>
        <dbReference type="ChEBI" id="CHEBI:18420"/>
    </cofactor>
</comment>
<proteinExistence type="predicted"/>
<dbReference type="InterPro" id="IPR000086">
    <property type="entry name" value="NUDIX_hydrolase_dom"/>
</dbReference>